<comment type="caution">
    <text evidence="11">The sequence shown here is derived from an EMBL/GenBank/DDBJ whole genome shotgun (WGS) entry which is preliminary data.</text>
</comment>
<dbReference type="EMBL" id="VIGC01000007">
    <property type="protein sequence ID" value="TQE96546.1"/>
    <property type="molecule type" value="Genomic_DNA"/>
</dbReference>
<dbReference type="GO" id="GO:0042840">
    <property type="term" value="P:D-glucuronate catabolic process"/>
    <property type="evidence" value="ECO:0007669"/>
    <property type="project" value="TreeGrafter"/>
</dbReference>
<comment type="pathway">
    <text evidence="5">Carbohydrate metabolism; pentose and glucuronate interconversion.</text>
</comment>
<sequence length="357" mass="40202">MKLGLGLYRHMLTDENFRFARQAGATHIVAHLTDYFRSEESLSTGSGGESWGLAGDPDRLWTYEEFRDLRQAVNRAGLELAAIENFDPAHWYDVLLDGPRKREQLENLKRMIRDMGRAGIPCMGYNFSIAGVWGRVSGPWARGEAESVAFLGPDGPPETPIPKGMVWNMVYDRNAPPGTLEPITHEQLWARVTEFLQELVPVAEEAGVRLAAHPDDPPMPTLRGTPRLVYQPHYYQKLLDIVPSRANGLEFCIGSLAEMTEGDIYDVVDHYSKQGAICYVHFRNVRGKVPRYYEVFVDEGDVDMVRVVRILHRNGFDGVLIPDHTPQMTCAAPWHAGMAYALGYMRAVIAMVEREAV</sequence>
<evidence type="ECO:0000256" key="10">
    <source>
        <dbReference type="ARBA" id="ARBA00023239"/>
    </source>
</evidence>
<gene>
    <name evidence="11" type="ORF">FKZ61_06535</name>
</gene>
<protein>
    <recommendedName>
        <fullName evidence="7">mannonate dehydratase</fullName>
        <ecNumber evidence="7">4.2.1.8</ecNumber>
    </recommendedName>
</protein>
<evidence type="ECO:0000256" key="9">
    <source>
        <dbReference type="ARBA" id="ARBA00023211"/>
    </source>
</evidence>
<keyword evidence="9" id="KW-0464">Manganese</keyword>
<dbReference type="InterPro" id="IPR036237">
    <property type="entry name" value="Xyl_isomerase-like_sf"/>
</dbReference>
<dbReference type="Gene3D" id="3.20.20.150">
    <property type="entry name" value="Divalent-metal-dependent TIM barrel enzymes"/>
    <property type="match status" value="1"/>
</dbReference>
<dbReference type="AlphaFoldDB" id="A0A540VIE2"/>
<dbReference type="EC" id="4.2.1.8" evidence="7"/>
<dbReference type="InParanoid" id="A0A540VIE2"/>
<reference evidence="11 12" key="1">
    <citation type="submission" date="2019-06" db="EMBL/GenBank/DDBJ databases">
        <title>Genome sequence of Litorilinea aerophila BAA-2444.</title>
        <authorList>
            <person name="Maclea K.S."/>
            <person name="Maurais E.G."/>
            <person name="Iannazzi L.C."/>
        </authorList>
    </citation>
    <scope>NUCLEOTIDE SEQUENCE [LARGE SCALE GENOMIC DNA]</scope>
    <source>
        <strain evidence="11 12">ATCC BAA-2444</strain>
    </source>
</reference>
<comment type="catalytic activity">
    <reaction evidence="1">
        <text>D-mannonate = 2-dehydro-3-deoxy-D-gluconate + H2O</text>
        <dbReference type="Rhea" id="RHEA:20097"/>
        <dbReference type="ChEBI" id="CHEBI:15377"/>
        <dbReference type="ChEBI" id="CHEBI:17767"/>
        <dbReference type="ChEBI" id="CHEBI:57990"/>
        <dbReference type="EC" id="4.2.1.8"/>
    </reaction>
</comment>
<dbReference type="SUPFAM" id="SSF51658">
    <property type="entry name" value="Xylose isomerase-like"/>
    <property type="match status" value="1"/>
</dbReference>
<comment type="cofactor">
    <cofactor evidence="3">
        <name>Fe(2+)</name>
        <dbReference type="ChEBI" id="CHEBI:29033"/>
    </cofactor>
</comment>
<keyword evidence="10" id="KW-0456">Lyase</keyword>
<dbReference type="GO" id="GO:0030145">
    <property type="term" value="F:manganese ion binding"/>
    <property type="evidence" value="ECO:0007669"/>
    <property type="project" value="TreeGrafter"/>
</dbReference>
<evidence type="ECO:0000256" key="8">
    <source>
        <dbReference type="ARBA" id="ARBA00023004"/>
    </source>
</evidence>
<dbReference type="PANTHER" id="PTHR30387:SF2">
    <property type="entry name" value="MANNONATE DEHYDRATASE"/>
    <property type="match status" value="1"/>
</dbReference>
<proteinExistence type="inferred from homology"/>
<keyword evidence="12" id="KW-1185">Reference proteome</keyword>
<comment type="cofactor">
    <cofactor evidence="2">
        <name>Mn(2+)</name>
        <dbReference type="ChEBI" id="CHEBI:29035"/>
    </cofactor>
</comment>
<dbReference type="RefSeq" id="WP_141609288.1">
    <property type="nucleotide sequence ID" value="NZ_VIGC02000007.1"/>
</dbReference>
<evidence type="ECO:0000256" key="2">
    <source>
        <dbReference type="ARBA" id="ARBA00001936"/>
    </source>
</evidence>
<comment type="similarity">
    <text evidence="6">Belongs to the mannonate dehydratase family.</text>
</comment>
<evidence type="ECO:0000256" key="5">
    <source>
        <dbReference type="ARBA" id="ARBA00004892"/>
    </source>
</evidence>
<evidence type="ECO:0000256" key="3">
    <source>
        <dbReference type="ARBA" id="ARBA00001954"/>
    </source>
</evidence>
<dbReference type="Pfam" id="PF03786">
    <property type="entry name" value="UxuA"/>
    <property type="match status" value="2"/>
</dbReference>
<dbReference type="GO" id="GO:0008198">
    <property type="term" value="F:ferrous iron binding"/>
    <property type="evidence" value="ECO:0007669"/>
    <property type="project" value="TreeGrafter"/>
</dbReference>
<evidence type="ECO:0000256" key="7">
    <source>
        <dbReference type="ARBA" id="ARBA00012927"/>
    </source>
</evidence>
<comment type="function">
    <text evidence="4">Catalyzes the dehydration of D-mannonate.</text>
</comment>
<evidence type="ECO:0000313" key="12">
    <source>
        <dbReference type="Proteomes" id="UP000317371"/>
    </source>
</evidence>
<dbReference type="FunCoup" id="A0A540VIE2">
    <property type="interactions" value="38"/>
</dbReference>
<keyword evidence="8" id="KW-0408">Iron</keyword>
<dbReference type="OrthoDB" id="9780250at2"/>
<evidence type="ECO:0000256" key="6">
    <source>
        <dbReference type="ARBA" id="ARBA00007389"/>
    </source>
</evidence>
<dbReference type="InterPro" id="IPR004628">
    <property type="entry name" value="Man_deHydtase"/>
</dbReference>
<evidence type="ECO:0000313" key="11">
    <source>
        <dbReference type="EMBL" id="TQE96546.1"/>
    </source>
</evidence>
<evidence type="ECO:0000256" key="4">
    <source>
        <dbReference type="ARBA" id="ARBA00002713"/>
    </source>
</evidence>
<dbReference type="GO" id="GO:0008927">
    <property type="term" value="F:mannonate dehydratase activity"/>
    <property type="evidence" value="ECO:0007669"/>
    <property type="project" value="UniProtKB-EC"/>
</dbReference>
<evidence type="ECO:0000256" key="1">
    <source>
        <dbReference type="ARBA" id="ARBA00001794"/>
    </source>
</evidence>
<accession>A0A540VIE2</accession>
<organism evidence="11 12">
    <name type="scientific">Litorilinea aerophila</name>
    <dbReference type="NCBI Taxonomy" id="1204385"/>
    <lineage>
        <taxon>Bacteria</taxon>
        <taxon>Bacillati</taxon>
        <taxon>Chloroflexota</taxon>
        <taxon>Caldilineae</taxon>
        <taxon>Caldilineales</taxon>
        <taxon>Caldilineaceae</taxon>
        <taxon>Litorilinea</taxon>
    </lineage>
</organism>
<dbReference type="UniPathway" id="UPA00246"/>
<dbReference type="Proteomes" id="UP000317371">
    <property type="component" value="Unassembled WGS sequence"/>
</dbReference>
<name>A0A540VIE2_9CHLR</name>
<dbReference type="PANTHER" id="PTHR30387">
    <property type="entry name" value="MANNONATE DEHYDRATASE"/>
    <property type="match status" value="1"/>
</dbReference>